<keyword evidence="1" id="KW-0812">Transmembrane</keyword>
<keyword evidence="1" id="KW-0472">Membrane</keyword>
<dbReference type="EMBL" id="JARIHO010000001">
    <property type="protein sequence ID" value="KAJ7369013.1"/>
    <property type="molecule type" value="Genomic_DNA"/>
</dbReference>
<protein>
    <submittedName>
        <fullName evidence="3">Uncharacterized protein</fullName>
    </submittedName>
</protein>
<sequence>MSPTLSLILCFLTFICGQLFNAYCTSIHHIKIESVVTVVPVDAGFSLKTLVAIVLSVLIVHDLVLLLVLRHVYRTAKYQPKISLKTLLGPAAVATASSARHTEPRLLLLPPTPPNVPPVMSNGFRLPRLASTVPRAFWVWRVAIPGRPKLLLLLPPVPLHSPQPARIAFKLPRIVFSVPRPFWRWRAPYYRPPITASVPRAVLPLIESPAALALVTKRVSNQLPFVSLITGGRTRIHDFKLSFDRVRPPSNSNPATKLSASAVLASRRIKRKTQDTCVGSQPEEDLKLDAHALVFLASGRHFPVPLLRHVAVAALVRRLQLKVHDEPSYASIEEVAEDVGKAEAVEKTANTAEEVKKVGAAKKGVQENQVEKVVAAVEAAEDITQTVIVAEISSPTSYEEKEKIEVEKKVELDHSAVDKIEAVGEAAKVVKENEAAVTQNAVAIISPARSEEKVKVVAEDNSDTPPYEYLNDLPSYEEFVNGAPPEPLFEQRSFEVDYAVRRPPPLACWRSRIGATPRNCRVSQHHLLARLSLRVATSGAESTRV</sequence>
<dbReference type="Proteomes" id="UP001218218">
    <property type="component" value="Unassembled WGS sequence"/>
</dbReference>
<evidence type="ECO:0000256" key="2">
    <source>
        <dbReference type="SAM" id="SignalP"/>
    </source>
</evidence>
<feature type="transmembrane region" description="Helical" evidence="1">
    <location>
        <begin position="45"/>
        <end position="69"/>
    </location>
</feature>
<dbReference type="AlphaFoldDB" id="A0AAD7AVX4"/>
<evidence type="ECO:0000313" key="3">
    <source>
        <dbReference type="EMBL" id="KAJ7369013.1"/>
    </source>
</evidence>
<reference evidence="3" key="1">
    <citation type="submission" date="2023-03" db="EMBL/GenBank/DDBJ databases">
        <title>Massive genome expansion in bonnet fungi (Mycena s.s.) driven by repeated elements and novel gene families across ecological guilds.</title>
        <authorList>
            <consortium name="Lawrence Berkeley National Laboratory"/>
            <person name="Harder C.B."/>
            <person name="Miyauchi S."/>
            <person name="Viragh M."/>
            <person name="Kuo A."/>
            <person name="Thoen E."/>
            <person name="Andreopoulos B."/>
            <person name="Lu D."/>
            <person name="Skrede I."/>
            <person name="Drula E."/>
            <person name="Henrissat B."/>
            <person name="Morin E."/>
            <person name="Kohler A."/>
            <person name="Barry K."/>
            <person name="LaButti K."/>
            <person name="Morin E."/>
            <person name="Salamov A."/>
            <person name="Lipzen A."/>
            <person name="Mereny Z."/>
            <person name="Hegedus B."/>
            <person name="Baldrian P."/>
            <person name="Stursova M."/>
            <person name="Weitz H."/>
            <person name="Taylor A."/>
            <person name="Grigoriev I.V."/>
            <person name="Nagy L.G."/>
            <person name="Martin F."/>
            <person name="Kauserud H."/>
        </authorList>
    </citation>
    <scope>NUCLEOTIDE SEQUENCE</scope>
    <source>
        <strain evidence="3">CBHHK002</strain>
    </source>
</reference>
<evidence type="ECO:0000256" key="1">
    <source>
        <dbReference type="SAM" id="Phobius"/>
    </source>
</evidence>
<proteinExistence type="predicted"/>
<organism evidence="3 4">
    <name type="scientific">Mycena albidolilacea</name>
    <dbReference type="NCBI Taxonomy" id="1033008"/>
    <lineage>
        <taxon>Eukaryota</taxon>
        <taxon>Fungi</taxon>
        <taxon>Dikarya</taxon>
        <taxon>Basidiomycota</taxon>
        <taxon>Agaricomycotina</taxon>
        <taxon>Agaricomycetes</taxon>
        <taxon>Agaricomycetidae</taxon>
        <taxon>Agaricales</taxon>
        <taxon>Marasmiineae</taxon>
        <taxon>Mycenaceae</taxon>
        <taxon>Mycena</taxon>
    </lineage>
</organism>
<keyword evidence="2" id="KW-0732">Signal</keyword>
<accession>A0AAD7AVX4</accession>
<evidence type="ECO:0000313" key="4">
    <source>
        <dbReference type="Proteomes" id="UP001218218"/>
    </source>
</evidence>
<gene>
    <name evidence="3" type="ORF">DFH08DRAFT_928990</name>
</gene>
<comment type="caution">
    <text evidence="3">The sequence shown here is derived from an EMBL/GenBank/DDBJ whole genome shotgun (WGS) entry which is preliminary data.</text>
</comment>
<name>A0AAD7AVX4_9AGAR</name>
<feature type="chain" id="PRO_5041948258" evidence="2">
    <location>
        <begin position="18"/>
        <end position="545"/>
    </location>
</feature>
<keyword evidence="1" id="KW-1133">Transmembrane helix</keyword>
<keyword evidence="4" id="KW-1185">Reference proteome</keyword>
<feature type="signal peptide" evidence="2">
    <location>
        <begin position="1"/>
        <end position="17"/>
    </location>
</feature>